<sequence length="499" mass="54545">MDIFRPRISRAILIILTSVCMTACKVGPNFRKPDAPPVKGYEEKPLLPAKTASSPTPGGDSQRFLKDKDVPLLWWELFRSPELNQLVRRGLAHSPTIAAANAALRQAQENLNVQIGNLMLPAVDAVGTAQRQRYSTTGIGGIGGGDRAFTFNLYNASVNASYTLDVWGGNRRQIESYAAQVDYQQFQVIATYLTLTSNIVTTAVAVASYQAQIDVTIQLINEQQKVYNILNKQYQLGAISNASVLTQQTLLEQTKATLPPLQKSLSQNRHALAALVGTFPDEPLPLPKLDNLKLPVNIPVSLPSMLVRQRPDVRAAEATMHAACAQIGVATANLLPQITLSGSYGYVSSQLSNLFTGPNNIWSILAQAAQPLFHGGALLAQRRANIAAFQQTAAQYKQTVLQAFENVADVLRALETDARALRAQVVAENSARQALNLTIQQYRLGGASYIALLNTQQQYEQTRINRIQAQATRFADTAALFQALGGGWWHKPWCVNECL</sequence>
<evidence type="ECO:0000256" key="2">
    <source>
        <dbReference type="RuleBase" id="RU362097"/>
    </source>
</evidence>
<proteinExistence type="inferred from homology"/>
<comment type="similarity">
    <text evidence="1 2">Belongs to the outer membrane factor (OMF) (TC 1.B.17) family.</text>
</comment>
<keyword evidence="2" id="KW-1134">Transmembrane beta strand</keyword>
<accession>A0A078L0R1</accession>
<dbReference type="Gene3D" id="2.20.200.10">
    <property type="entry name" value="Outer membrane efflux proteins (OEP)"/>
    <property type="match status" value="1"/>
</dbReference>
<dbReference type="PANTHER" id="PTHR30203:SF33">
    <property type="entry name" value="BLR4455 PROTEIN"/>
    <property type="match status" value="1"/>
</dbReference>
<protein>
    <submittedName>
        <fullName evidence="4">Outer membrane protein OprM</fullName>
    </submittedName>
</protein>
<dbReference type="Proteomes" id="UP000044071">
    <property type="component" value="Unassembled WGS sequence"/>
</dbReference>
<dbReference type="InterPro" id="IPR003423">
    <property type="entry name" value="OMP_efflux"/>
</dbReference>
<dbReference type="RefSeq" id="WP_245614371.1">
    <property type="nucleotide sequence ID" value="NZ_CCVW01000004.1"/>
</dbReference>
<reference evidence="4 5" key="1">
    <citation type="submission" date="2014-06" db="EMBL/GenBank/DDBJ databases">
        <authorList>
            <person name="Urmite Genomes Urmite Genomes"/>
        </authorList>
    </citation>
    <scope>NUCLEOTIDE SEQUENCE [LARGE SCALE GENOMIC DNA]</scope>
</reference>
<dbReference type="NCBIfam" id="TIGR01845">
    <property type="entry name" value="outer_NodT"/>
    <property type="match status" value="1"/>
</dbReference>
<name>A0A078L0R1_9GAMM</name>
<dbReference type="eggNOG" id="COG1538">
    <property type="taxonomic scope" value="Bacteria"/>
</dbReference>
<dbReference type="PANTHER" id="PTHR30203">
    <property type="entry name" value="OUTER MEMBRANE CATION EFFLUX PROTEIN"/>
    <property type="match status" value="1"/>
</dbReference>
<evidence type="ECO:0000256" key="3">
    <source>
        <dbReference type="SAM" id="MobiDB-lite"/>
    </source>
</evidence>
<dbReference type="AlphaFoldDB" id="A0A078L0R1"/>
<evidence type="ECO:0000313" key="4">
    <source>
        <dbReference type="EMBL" id="CDZ78832.1"/>
    </source>
</evidence>
<keyword evidence="2" id="KW-0472">Membrane</keyword>
<evidence type="ECO:0000313" key="5">
    <source>
        <dbReference type="Proteomes" id="UP000044071"/>
    </source>
</evidence>
<dbReference type="STRING" id="1034943.BN59_03146"/>
<keyword evidence="2" id="KW-0449">Lipoprotein</keyword>
<keyword evidence="2" id="KW-0812">Transmembrane</keyword>
<gene>
    <name evidence="4" type="primary">oprM_5</name>
    <name evidence="4" type="ORF">BN59_03146</name>
</gene>
<dbReference type="InterPro" id="IPR010131">
    <property type="entry name" value="MdtP/NodT-like"/>
</dbReference>
<dbReference type="GO" id="GO:0009279">
    <property type="term" value="C:cell outer membrane"/>
    <property type="evidence" value="ECO:0007669"/>
    <property type="project" value="UniProtKB-SubCell"/>
</dbReference>
<keyword evidence="2" id="KW-0564">Palmitate</keyword>
<comment type="subcellular location">
    <subcellularLocation>
        <location evidence="2">Cell outer membrane</location>
        <topology evidence="2">Lipid-anchor</topology>
    </subcellularLocation>
</comment>
<evidence type="ECO:0000256" key="1">
    <source>
        <dbReference type="ARBA" id="ARBA00007613"/>
    </source>
</evidence>
<dbReference type="Pfam" id="PF02321">
    <property type="entry name" value="OEP"/>
    <property type="match status" value="2"/>
</dbReference>
<keyword evidence="5" id="KW-1185">Reference proteome</keyword>
<organism evidence="4 5">
    <name type="scientific">Legionella massiliensis</name>
    <dbReference type="NCBI Taxonomy" id="1034943"/>
    <lineage>
        <taxon>Bacteria</taxon>
        <taxon>Pseudomonadati</taxon>
        <taxon>Pseudomonadota</taxon>
        <taxon>Gammaproteobacteria</taxon>
        <taxon>Legionellales</taxon>
        <taxon>Legionellaceae</taxon>
        <taxon>Legionella</taxon>
    </lineage>
</organism>
<dbReference type="GO" id="GO:0015562">
    <property type="term" value="F:efflux transmembrane transporter activity"/>
    <property type="evidence" value="ECO:0007669"/>
    <property type="project" value="InterPro"/>
</dbReference>
<dbReference type="Gene3D" id="1.20.1600.10">
    <property type="entry name" value="Outer membrane efflux proteins (OEP)"/>
    <property type="match status" value="1"/>
</dbReference>
<dbReference type="EMBL" id="CCSB01000004">
    <property type="protein sequence ID" value="CDZ78832.1"/>
    <property type="molecule type" value="Genomic_DNA"/>
</dbReference>
<dbReference type="SUPFAM" id="SSF56954">
    <property type="entry name" value="Outer membrane efflux proteins (OEP)"/>
    <property type="match status" value="1"/>
</dbReference>
<feature type="region of interest" description="Disordered" evidence="3">
    <location>
        <begin position="32"/>
        <end position="64"/>
    </location>
</feature>